<evidence type="ECO:0000259" key="4">
    <source>
        <dbReference type="Pfam" id="PF13193"/>
    </source>
</evidence>
<dbReference type="InterPro" id="IPR025110">
    <property type="entry name" value="AMP-bd_C"/>
</dbReference>
<dbReference type="Pfam" id="PF13193">
    <property type="entry name" value="AMP-binding_C"/>
    <property type="match status" value="1"/>
</dbReference>
<dbReference type="InterPro" id="IPR042099">
    <property type="entry name" value="ANL_N_sf"/>
</dbReference>
<evidence type="ECO:0000259" key="3">
    <source>
        <dbReference type="Pfam" id="PF00501"/>
    </source>
</evidence>
<evidence type="ECO:0000256" key="2">
    <source>
        <dbReference type="ARBA" id="ARBA00022598"/>
    </source>
</evidence>
<sequence length="521" mass="57988">MEIPYSKTLVDLFRWRVSQSGDEVAQKFLDSETTYSELDSLSNKVAQGLIGLDCQPDSRVAFLGKNSDLFFEFLYGTIKSKTVTVGINWRLAPPEVAYIINDSKSEVLLVGPEFFGLVEEIKNDIPSIKKIITVGGVHEEWEDYSAWRDSQENIDPMLESSGDDDVIQLYTSGTTGHPKGVQLTNDNFSSCFVMNEDSMYREMNEGETNLVCMPIFHVAGTNMGLAGMVTGAKNIIIPEVDPTLILKLIEEERIQHALFVPAVILFLVQHPESANTDFSSLKTVIYGASPITDDTLIKAMELMKCDFWQVYGLTETNGAITFLYPEDHEVSKGKLRSCGKAGKDVGIRVVDSEDNDVSVGEVGEVIIQSLNNMKGYWNRPEATAESIKNGWFYSGDIGYFDDEGFLYIHDRVKDMIVSGGENIYPAEVENALLSHPQILDAAVIGIPDDKWGEATKAFIVQSEGDPLDEVDVISYVKTQIAGYKCPKTVEHIDALPRNPSGKILRKNLRAPYWEGRERNVS</sequence>
<dbReference type="Pfam" id="PF00501">
    <property type="entry name" value="AMP-binding"/>
    <property type="match status" value="1"/>
</dbReference>
<evidence type="ECO:0000256" key="1">
    <source>
        <dbReference type="ARBA" id="ARBA00006432"/>
    </source>
</evidence>
<dbReference type="Gene3D" id="3.30.300.30">
    <property type="match status" value="1"/>
</dbReference>
<protein>
    <submittedName>
        <fullName evidence="5">Putative long-chain-fatty-acid--CoA ligase</fullName>
    </submittedName>
</protein>
<dbReference type="SUPFAM" id="SSF56801">
    <property type="entry name" value="Acetyl-CoA synthetase-like"/>
    <property type="match status" value="1"/>
</dbReference>
<feature type="domain" description="AMP-dependent synthetase/ligase" evidence="3">
    <location>
        <begin position="13"/>
        <end position="377"/>
    </location>
</feature>
<dbReference type="GO" id="GO:0016405">
    <property type="term" value="F:CoA-ligase activity"/>
    <property type="evidence" value="ECO:0007669"/>
    <property type="project" value="TreeGrafter"/>
</dbReference>
<organism evidence="5">
    <name type="scientific">uncultured marine bacterium EB0_39H12</name>
    <dbReference type="NCBI Taxonomy" id="415437"/>
    <lineage>
        <taxon>Bacteria</taxon>
        <taxon>environmental samples</taxon>
    </lineage>
</organism>
<feature type="domain" description="AMP-binding enzyme C-terminal" evidence="4">
    <location>
        <begin position="427"/>
        <end position="502"/>
    </location>
</feature>
<dbReference type="InterPro" id="IPR045851">
    <property type="entry name" value="AMP-bd_C_sf"/>
</dbReference>
<dbReference type="PANTHER" id="PTHR24096:SF267">
    <property type="entry name" value="MALONATE--COA LIGASE ACSF3, MITOCHONDRIAL"/>
    <property type="match status" value="1"/>
</dbReference>
<dbReference type="AlphaFoldDB" id="A4GHW5"/>
<reference evidence="5" key="1">
    <citation type="journal article" date="2007" name="Environ. Microbiol.">
        <title>Proteorhodopsin photosystem gene clusters exhibit co-evolutionary trends and shared ancestry among diverse marine microbial phyla.</title>
        <authorList>
            <person name="McCarren J."/>
            <person name="Delong E.F."/>
        </authorList>
    </citation>
    <scope>NUCLEOTIDE SEQUENCE</scope>
</reference>
<dbReference type="CDD" id="cd17631">
    <property type="entry name" value="FACL_FadD13-like"/>
    <property type="match status" value="1"/>
</dbReference>
<name>A4GHW5_9BACT</name>
<dbReference type="NCBIfam" id="NF004837">
    <property type="entry name" value="PRK06187.1"/>
    <property type="match status" value="1"/>
</dbReference>
<dbReference type="PANTHER" id="PTHR24096">
    <property type="entry name" value="LONG-CHAIN-FATTY-ACID--COA LIGASE"/>
    <property type="match status" value="1"/>
</dbReference>
<comment type="similarity">
    <text evidence="1">Belongs to the ATP-dependent AMP-binding enzyme family.</text>
</comment>
<gene>
    <name evidence="5" type="ORF">MBMO_EB0-39H12.0052</name>
</gene>
<evidence type="ECO:0000313" key="5">
    <source>
        <dbReference type="EMBL" id="ABL97676.1"/>
    </source>
</evidence>
<dbReference type="EMBL" id="EF089399">
    <property type="protein sequence ID" value="ABL97676.1"/>
    <property type="molecule type" value="Genomic_DNA"/>
</dbReference>
<keyword evidence="2 5" id="KW-0436">Ligase</keyword>
<dbReference type="Gene3D" id="3.40.50.12780">
    <property type="entry name" value="N-terminal domain of ligase-like"/>
    <property type="match status" value="1"/>
</dbReference>
<proteinExistence type="inferred from homology"/>
<dbReference type="InterPro" id="IPR000873">
    <property type="entry name" value="AMP-dep_synth/lig_dom"/>
</dbReference>
<accession>A4GHW5</accession>
<dbReference type="FunFam" id="3.30.300.30:FF:000008">
    <property type="entry name" value="2,3-dihydroxybenzoate-AMP ligase"/>
    <property type="match status" value="1"/>
</dbReference>